<dbReference type="PANTHER" id="PTHR43081:SF1">
    <property type="entry name" value="ADENYLATE CYCLASE, TERMINAL-DIFFERENTIATION SPECIFIC"/>
    <property type="match status" value="1"/>
</dbReference>
<feature type="transmembrane region" description="Helical" evidence="1">
    <location>
        <begin position="78"/>
        <end position="106"/>
    </location>
</feature>
<dbReference type="GO" id="GO:0004016">
    <property type="term" value="F:adenylate cyclase activity"/>
    <property type="evidence" value="ECO:0007669"/>
    <property type="project" value="UniProtKB-ARBA"/>
</dbReference>
<dbReference type="GO" id="GO:0009190">
    <property type="term" value="P:cyclic nucleotide biosynthetic process"/>
    <property type="evidence" value="ECO:0007669"/>
    <property type="project" value="InterPro"/>
</dbReference>
<dbReference type="InterPro" id="IPR029787">
    <property type="entry name" value="Nucleotide_cyclase"/>
</dbReference>
<protein>
    <submittedName>
        <fullName evidence="3">Adenylate cyclase</fullName>
    </submittedName>
</protein>
<evidence type="ECO:0000313" key="4">
    <source>
        <dbReference type="Proteomes" id="UP000184406"/>
    </source>
</evidence>
<gene>
    <name evidence="3" type="ORF">SAMN03080594_101692</name>
</gene>
<dbReference type="Gene3D" id="3.30.70.1230">
    <property type="entry name" value="Nucleotide cyclase"/>
    <property type="match status" value="1"/>
</dbReference>
<feature type="transmembrane region" description="Helical" evidence="1">
    <location>
        <begin position="7"/>
        <end position="27"/>
    </location>
</feature>
<evidence type="ECO:0000256" key="1">
    <source>
        <dbReference type="SAM" id="Phobius"/>
    </source>
</evidence>
<accession>A0A1M4UNX1</accession>
<dbReference type="OrthoDB" id="9768499at2"/>
<dbReference type="Proteomes" id="UP000184406">
    <property type="component" value="Unassembled WGS sequence"/>
</dbReference>
<dbReference type="InterPro" id="IPR050697">
    <property type="entry name" value="Adenylyl/Guanylyl_Cyclase_3/4"/>
</dbReference>
<feature type="transmembrane region" description="Helical" evidence="1">
    <location>
        <begin position="126"/>
        <end position="144"/>
    </location>
</feature>
<dbReference type="PANTHER" id="PTHR43081">
    <property type="entry name" value="ADENYLATE CYCLASE, TERMINAL-DIFFERENTIATION SPECIFIC-RELATED"/>
    <property type="match status" value="1"/>
</dbReference>
<dbReference type="GO" id="GO:0035556">
    <property type="term" value="P:intracellular signal transduction"/>
    <property type="evidence" value="ECO:0007669"/>
    <property type="project" value="InterPro"/>
</dbReference>
<feature type="transmembrane region" description="Helical" evidence="1">
    <location>
        <begin position="47"/>
        <end position="66"/>
    </location>
</feature>
<dbReference type="PROSITE" id="PS50125">
    <property type="entry name" value="GUANYLATE_CYCLASE_2"/>
    <property type="match status" value="1"/>
</dbReference>
<dbReference type="InterPro" id="IPR001054">
    <property type="entry name" value="A/G_cyclase"/>
</dbReference>
<dbReference type="EMBL" id="FQUX01000001">
    <property type="protein sequence ID" value="SHE58280.1"/>
    <property type="molecule type" value="Genomic_DNA"/>
</dbReference>
<keyword evidence="1" id="KW-0812">Transmembrane</keyword>
<keyword evidence="1" id="KW-1133">Transmembrane helix</keyword>
<name>A0A1M4UNX1_9FLAO</name>
<dbReference type="Pfam" id="PF00211">
    <property type="entry name" value="Guanylate_cyc"/>
    <property type="match status" value="1"/>
</dbReference>
<sequence>MPRMKYLSYTLESILFWMLAFVFYIFIKFNGIDNLELEVNNHITFKNLLLHAIYIGVFLGLFFALIEIVFQKTVLNRLVLWLQLLIKSSAYFVILVMLLTMARMLILNDGNVPFSSERWWWFQNKFFRTSIVYFLFALIVFLMIQMANEKFGKGIFMKMLLGIYKKPQQVERIFMFLDLKSSTTIAENLGNHKYSQFIQDAFIELNEVVAKHSATIYQYVGDEAVLEWSMKNGLYNNNCVEVFFKFKEQLTSKKDYFQEKYGFHPEFKASLHAGKVIFAEIGTIKKELAYHGDVINTTARIQSLCNQYQQQLLVSETIWNLIHSKNRYDSQVYRDAFLKGKDETLTLYGVQKVGDLVS</sequence>
<dbReference type="SUPFAM" id="SSF55073">
    <property type="entry name" value="Nucleotide cyclase"/>
    <property type="match status" value="1"/>
</dbReference>
<evidence type="ECO:0000259" key="2">
    <source>
        <dbReference type="PROSITE" id="PS50125"/>
    </source>
</evidence>
<keyword evidence="1" id="KW-0472">Membrane</keyword>
<organism evidence="3 4">
    <name type="scientific">Arenibacter palladensis</name>
    <dbReference type="NCBI Taxonomy" id="237373"/>
    <lineage>
        <taxon>Bacteria</taxon>
        <taxon>Pseudomonadati</taxon>
        <taxon>Bacteroidota</taxon>
        <taxon>Flavobacteriia</taxon>
        <taxon>Flavobacteriales</taxon>
        <taxon>Flavobacteriaceae</taxon>
        <taxon>Arenibacter</taxon>
    </lineage>
</organism>
<dbReference type="CDD" id="cd07302">
    <property type="entry name" value="CHD"/>
    <property type="match status" value="1"/>
</dbReference>
<evidence type="ECO:0000313" key="3">
    <source>
        <dbReference type="EMBL" id="SHE58280.1"/>
    </source>
</evidence>
<reference evidence="4" key="1">
    <citation type="submission" date="2016-11" db="EMBL/GenBank/DDBJ databases">
        <authorList>
            <person name="Varghese N."/>
            <person name="Submissions S."/>
        </authorList>
    </citation>
    <scope>NUCLEOTIDE SEQUENCE [LARGE SCALE GENOMIC DNA]</scope>
    <source>
        <strain evidence="4">DSM 17539</strain>
    </source>
</reference>
<keyword evidence="4" id="KW-1185">Reference proteome</keyword>
<dbReference type="AlphaFoldDB" id="A0A1M4UNX1"/>
<proteinExistence type="predicted"/>
<feature type="domain" description="Guanylate cyclase" evidence="2">
    <location>
        <begin position="173"/>
        <end position="302"/>
    </location>
</feature>